<dbReference type="PROSITE" id="PS50887">
    <property type="entry name" value="GGDEF"/>
    <property type="match status" value="1"/>
</dbReference>
<dbReference type="CDD" id="cd01949">
    <property type="entry name" value="GGDEF"/>
    <property type="match status" value="1"/>
</dbReference>
<gene>
    <name evidence="3" type="ORF">DEQ80_02020</name>
</gene>
<dbReference type="InterPro" id="IPR043128">
    <property type="entry name" value="Rev_trsase/Diguanyl_cyclase"/>
</dbReference>
<feature type="transmembrane region" description="Helical" evidence="1">
    <location>
        <begin position="330"/>
        <end position="352"/>
    </location>
</feature>
<keyword evidence="1" id="KW-1133">Transmembrane helix</keyword>
<dbReference type="InterPro" id="IPR000160">
    <property type="entry name" value="GGDEF_dom"/>
</dbReference>
<dbReference type="PANTHER" id="PTHR45138">
    <property type="entry name" value="REGULATORY COMPONENTS OF SENSORY TRANSDUCTION SYSTEM"/>
    <property type="match status" value="1"/>
</dbReference>
<evidence type="ECO:0000313" key="3">
    <source>
        <dbReference type="EMBL" id="HCE16614.1"/>
    </source>
</evidence>
<dbReference type="SUPFAM" id="SSF55073">
    <property type="entry name" value="Nucleotide cyclase"/>
    <property type="match status" value="1"/>
</dbReference>
<feature type="domain" description="GGDEF" evidence="2">
    <location>
        <begin position="506"/>
        <end position="641"/>
    </location>
</feature>
<dbReference type="InterPro" id="IPR050469">
    <property type="entry name" value="Diguanylate_Cyclase"/>
</dbReference>
<dbReference type="GO" id="GO:0005886">
    <property type="term" value="C:plasma membrane"/>
    <property type="evidence" value="ECO:0007669"/>
    <property type="project" value="TreeGrafter"/>
</dbReference>
<evidence type="ECO:0000256" key="1">
    <source>
        <dbReference type="SAM" id="Phobius"/>
    </source>
</evidence>
<dbReference type="Proteomes" id="UP000264141">
    <property type="component" value="Unassembled WGS sequence"/>
</dbReference>
<keyword evidence="1" id="KW-0472">Membrane</keyword>
<evidence type="ECO:0000259" key="2">
    <source>
        <dbReference type="PROSITE" id="PS50887"/>
    </source>
</evidence>
<accession>A0A3D1JDW1</accession>
<dbReference type="NCBIfam" id="TIGR00254">
    <property type="entry name" value="GGDEF"/>
    <property type="match status" value="1"/>
</dbReference>
<feature type="transmembrane region" description="Helical" evidence="1">
    <location>
        <begin position="408"/>
        <end position="429"/>
    </location>
</feature>
<dbReference type="SMART" id="SM00267">
    <property type="entry name" value="GGDEF"/>
    <property type="match status" value="1"/>
</dbReference>
<dbReference type="GO" id="GO:0052621">
    <property type="term" value="F:diguanylate cyclase activity"/>
    <property type="evidence" value="ECO:0007669"/>
    <property type="project" value="TreeGrafter"/>
</dbReference>
<reference evidence="3 4" key="1">
    <citation type="journal article" date="2018" name="Nat. Biotechnol.">
        <title>A standardized bacterial taxonomy based on genome phylogeny substantially revises the tree of life.</title>
        <authorList>
            <person name="Parks D.H."/>
            <person name="Chuvochina M."/>
            <person name="Waite D.W."/>
            <person name="Rinke C."/>
            <person name="Skarshewski A."/>
            <person name="Chaumeil P.A."/>
            <person name="Hugenholtz P."/>
        </authorList>
    </citation>
    <scope>NUCLEOTIDE SEQUENCE [LARGE SCALE GENOMIC DNA]</scope>
    <source>
        <strain evidence="3">UBA8781</strain>
    </source>
</reference>
<organism evidence="3 4">
    <name type="scientific">Anaerolinea thermolimosa</name>
    <dbReference type="NCBI Taxonomy" id="229919"/>
    <lineage>
        <taxon>Bacteria</taxon>
        <taxon>Bacillati</taxon>
        <taxon>Chloroflexota</taxon>
        <taxon>Anaerolineae</taxon>
        <taxon>Anaerolineales</taxon>
        <taxon>Anaerolineaceae</taxon>
        <taxon>Anaerolinea</taxon>
    </lineage>
</organism>
<feature type="transmembrane region" description="Helical" evidence="1">
    <location>
        <begin position="269"/>
        <end position="287"/>
    </location>
</feature>
<dbReference type="Pfam" id="PF00990">
    <property type="entry name" value="GGDEF"/>
    <property type="match status" value="1"/>
</dbReference>
<feature type="transmembrane region" description="Helical" evidence="1">
    <location>
        <begin position="299"/>
        <end position="318"/>
    </location>
</feature>
<feature type="transmembrane region" description="Helical" evidence="1">
    <location>
        <begin position="372"/>
        <end position="396"/>
    </location>
</feature>
<dbReference type="InterPro" id="IPR031621">
    <property type="entry name" value="HisKA_7TM"/>
</dbReference>
<dbReference type="InterPro" id="IPR029787">
    <property type="entry name" value="Nucleotide_cyclase"/>
</dbReference>
<dbReference type="Gene3D" id="3.30.70.270">
    <property type="match status" value="1"/>
</dbReference>
<keyword evidence="1" id="KW-0812">Transmembrane</keyword>
<feature type="transmembrane region" description="Helical" evidence="1">
    <location>
        <begin position="241"/>
        <end position="262"/>
    </location>
</feature>
<dbReference type="Pfam" id="PF16927">
    <property type="entry name" value="HisKA_7TM"/>
    <property type="match status" value="1"/>
</dbReference>
<dbReference type="STRING" id="229919.GCA_001050195_02502"/>
<dbReference type="EMBL" id="DPBP01000009">
    <property type="protein sequence ID" value="HCE16614.1"/>
    <property type="molecule type" value="Genomic_DNA"/>
</dbReference>
<dbReference type="GO" id="GO:0043709">
    <property type="term" value="P:cell adhesion involved in single-species biofilm formation"/>
    <property type="evidence" value="ECO:0007669"/>
    <property type="project" value="TreeGrafter"/>
</dbReference>
<name>A0A3D1JDW1_9CHLR</name>
<dbReference type="GO" id="GO:1902201">
    <property type="term" value="P:negative regulation of bacterial-type flagellum-dependent cell motility"/>
    <property type="evidence" value="ECO:0007669"/>
    <property type="project" value="TreeGrafter"/>
</dbReference>
<evidence type="ECO:0000313" key="4">
    <source>
        <dbReference type="Proteomes" id="UP000264141"/>
    </source>
</evidence>
<comment type="caution">
    <text evidence="3">The sequence shown here is derived from an EMBL/GenBank/DDBJ whole genome shotgun (WGS) entry which is preliminary data.</text>
</comment>
<protein>
    <recommendedName>
        <fullName evidence="2">GGDEF domain-containing protein</fullName>
    </recommendedName>
</protein>
<sequence length="660" mass="73551">MFSQGQVHHQGFHATNFAGQAEWPLVGPPHHECPPGSFLHHDAGGFEKFFQDRITVWIGEFQFFYLIQAGDGRLPRHRGGVGKIGDMHAAGFGECGGAVFQNEDIVPVATPGQELPFCHGVTIMEKVGKGSRAHEARSDQKVWQAHRHPVGGLKMQGAVGALDGVHSKPHLQSTRVDSSMKFSARTTRGGVKCSGLAGRCVVQWGEFPVCACETVLSRRTWMVNFPPGYVVELYIGSIPNLISAMVILMSLGVATLTFPFTGEHWRPRALILFLVPVFFYVLGYGMYTSGRTVEEVEFWTRVSFTGLVFIPPAFEYLVQAFTGERRKTWLAAVAAVHGVWALAIILRVPGVFGRDLATWASFRYPVLQVGPWYTLLPISILISATISWGFLFRYFLRRKSERFVLSPLVFGFLVWLLLGFFDGLVALGIFRYVDAQPWLGAIVMLFLLSLYYFRFLKNQNQALQAALVEKRQFYEQVARDSLTGVRSRKYLTEVLEEVLKRPAGEGVHSLLFIDLDNLKMINDRFGHLAGDRILQYAGEVLLGSCRSTDVVARMGGDEFIVLLWNCPEERAVEIAVKMRSRYQFGLSSLGPDVPDLPLTMSIGILSSDHWGKSLDDVIGRADAAMYAAKSHGKDRVVCFRGFDPDGKMLFESVVTNHIAG</sequence>
<dbReference type="AlphaFoldDB" id="A0A3D1JDW1"/>
<feature type="transmembrane region" description="Helical" evidence="1">
    <location>
        <begin position="435"/>
        <end position="453"/>
    </location>
</feature>
<proteinExistence type="predicted"/>
<dbReference type="PANTHER" id="PTHR45138:SF9">
    <property type="entry name" value="DIGUANYLATE CYCLASE DGCM-RELATED"/>
    <property type="match status" value="1"/>
</dbReference>